<sequence>MALGEFQWAQVISSVALLVAGTNAYFSFFRKARLRPRFGETLMLQLAENDRLRVKPELMLYNPGSTLAVVHRLSWELRRLSDDSRESLIWEENLTTVFSETDGRRKTNSRFESFPSALSIPGGDALSKRLQLATEHPFELLAGDYSLTVEVSSDGTRPRTVVTRTTVRLTNEDITFLRANQLGGKQHGPPDSSLFLSERRKYRLLSPCGTL</sequence>
<protein>
    <submittedName>
        <fullName evidence="2">Uncharacterized protein</fullName>
    </submittedName>
</protein>
<comment type="caution">
    <text evidence="2">The sequence shown here is derived from an EMBL/GenBank/DDBJ whole genome shotgun (WGS) entry which is preliminary data.</text>
</comment>
<keyword evidence="1" id="KW-0812">Transmembrane</keyword>
<reference evidence="2" key="1">
    <citation type="submission" date="2016-01" db="EMBL/GenBank/DDBJ databases">
        <authorList>
            <person name="Peeters C."/>
        </authorList>
    </citation>
    <scope>NUCLEOTIDE SEQUENCE [LARGE SCALE GENOMIC DNA]</scope>
    <source>
        <strain evidence="2">LMG 22940</strain>
    </source>
</reference>
<dbReference type="EMBL" id="FCON02000052">
    <property type="protein sequence ID" value="SAL73406.1"/>
    <property type="molecule type" value="Genomic_DNA"/>
</dbReference>
<keyword evidence="3" id="KW-1185">Reference proteome</keyword>
<gene>
    <name evidence="2" type="ORF">AWB68_04423</name>
</gene>
<accession>A0A158JX42</accession>
<dbReference type="AlphaFoldDB" id="A0A158JX42"/>
<evidence type="ECO:0000313" key="2">
    <source>
        <dbReference type="EMBL" id="SAL73406.1"/>
    </source>
</evidence>
<name>A0A158JX42_9BURK</name>
<evidence type="ECO:0000313" key="3">
    <source>
        <dbReference type="Proteomes" id="UP000054770"/>
    </source>
</evidence>
<dbReference type="OrthoDB" id="9847852at2"/>
<proteinExistence type="predicted"/>
<keyword evidence="1" id="KW-0472">Membrane</keyword>
<evidence type="ECO:0000256" key="1">
    <source>
        <dbReference type="SAM" id="Phobius"/>
    </source>
</evidence>
<feature type="transmembrane region" description="Helical" evidence="1">
    <location>
        <begin position="6"/>
        <end position="28"/>
    </location>
</feature>
<dbReference type="RefSeq" id="WP_087646500.1">
    <property type="nucleotide sequence ID" value="NZ_FCON02000052.1"/>
</dbReference>
<organism evidence="2 3">
    <name type="scientific">Caballeronia choica</name>
    <dbReference type="NCBI Taxonomy" id="326476"/>
    <lineage>
        <taxon>Bacteria</taxon>
        <taxon>Pseudomonadati</taxon>
        <taxon>Pseudomonadota</taxon>
        <taxon>Betaproteobacteria</taxon>
        <taxon>Burkholderiales</taxon>
        <taxon>Burkholderiaceae</taxon>
        <taxon>Caballeronia</taxon>
    </lineage>
</organism>
<dbReference type="Proteomes" id="UP000054770">
    <property type="component" value="Unassembled WGS sequence"/>
</dbReference>
<keyword evidence="1" id="KW-1133">Transmembrane helix</keyword>